<feature type="region of interest" description="Disordered" evidence="3">
    <location>
        <begin position="1"/>
        <end position="26"/>
    </location>
</feature>
<evidence type="ECO:0000313" key="6">
    <source>
        <dbReference type="Proteomes" id="UP001285354"/>
    </source>
</evidence>
<dbReference type="AlphaFoldDB" id="A0AAD9WGD7"/>
<dbReference type="CDD" id="cd00067">
    <property type="entry name" value="GAL4"/>
    <property type="match status" value="1"/>
</dbReference>
<feature type="region of interest" description="Disordered" evidence="3">
    <location>
        <begin position="63"/>
        <end position="82"/>
    </location>
</feature>
<name>A0AAD9WGD7_9HELO</name>
<dbReference type="GO" id="GO:0000981">
    <property type="term" value="F:DNA-binding transcription factor activity, RNA polymerase II-specific"/>
    <property type="evidence" value="ECO:0007669"/>
    <property type="project" value="InterPro"/>
</dbReference>
<dbReference type="EMBL" id="JAUBYV010000003">
    <property type="protein sequence ID" value="KAK2628276.1"/>
    <property type="molecule type" value="Genomic_DNA"/>
</dbReference>
<comment type="subcellular location">
    <subcellularLocation>
        <location evidence="1">Nucleus</location>
    </subcellularLocation>
</comment>
<dbReference type="Pfam" id="PF11951">
    <property type="entry name" value="Fungal_trans_2"/>
    <property type="match status" value="1"/>
</dbReference>
<organism evidence="5 6">
    <name type="scientific">Diplocarpon rosae</name>
    <dbReference type="NCBI Taxonomy" id="946125"/>
    <lineage>
        <taxon>Eukaryota</taxon>
        <taxon>Fungi</taxon>
        <taxon>Dikarya</taxon>
        <taxon>Ascomycota</taxon>
        <taxon>Pezizomycotina</taxon>
        <taxon>Leotiomycetes</taxon>
        <taxon>Helotiales</taxon>
        <taxon>Drepanopezizaceae</taxon>
        <taxon>Diplocarpon</taxon>
    </lineage>
</organism>
<keyword evidence="6" id="KW-1185">Reference proteome</keyword>
<feature type="compositionally biased region" description="Basic residues" evidence="3">
    <location>
        <begin position="1"/>
        <end position="17"/>
    </location>
</feature>
<comment type="caution">
    <text evidence="5">The sequence shown here is derived from an EMBL/GenBank/DDBJ whole genome shotgun (WGS) entry which is preliminary data.</text>
</comment>
<feature type="compositionally biased region" description="Polar residues" evidence="3">
    <location>
        <begin position="220"/>
        <end position="229"/>
    </location>
</feature>
<reference evidence="5" key="1">
    <citation type="submission" date="2023-06" db="EMBL/GenBank/DDBJ databases">
        <title>Draft genome of Marssonina rosae.</title>
        <authorList>
            <person name="Cheng Q."/>
        </authorList>
    </citation>
    <scope>NUCLEOTIDE SEQUENCE</scope>
    <source>
        <strain evidence="5">R4</strain>
    </source>
</reference>
<feature type="region of interest" description="Disordered" evidence="3">
    <location>
        <begin position="329"/>
        <end position="348"/>
    </location>
</feature>
<keyword evidence="2" id="KW-0539">Nucleus</keyword>
<dbReference type="GO" id="GO:0008270">
    <property type="term" value="F:zinc ion binding"/>
    <property type="evidence" value="ECO:0007669"/>
    <property type="project" value="InterPro"/>
</dbReference>
<dbReference type="InterPro" id="IPR001138">
    <property type="entry name" value="Zn2Cys6_DnaBD"/>
</dbReference>
<feature type="compositionally biased region" description="Low complexity" evidence="3">
    <location>
        <begin position="204"/>
        <end position="219"/>
    </location>
</feature>
<dbReference type="PANTHER" id="PTHR37534">
    <property type="entry name" value="TRANSCRIPTIONAL ACTIVATOR PROTEIN UGA3"/>
    <property type="match status" value="1"/>
</dbReference>
<gene>
    <name evidence="5" type="ORF">QTJ16_002922</name>
</gene>
<dbReference type="Pfam" id="PF00172">
    <property type="entry name" value="Zn_clus"/>
    <property type="match status" value="1"/>
</dbReference>
<dbReference type="InterPro" id="IPR021858">
    <property type="entry name" value="Fun_TF"/>
</dbReference>
<proteinExistence type="predicted"/>
<dbReference type="PANTHER" id="PTHR37534:SF43">
    <property type="entry name" value="FINGER DOMAIN PROTEIN, PUTATIVE (AFU_ORTHOLOGUE AFUA_1G01850)-RELATED"/>
    <property type="match status" value="1"/>
</dbReference>
<evidence type="ECO:0000256" key="3">
    <source>
        <dbReference type="SAM" id="MobiDB-lite"/>
    </source>
</evidence>
<feature type="region of interest" description="Disordered" evidence="3">
    <location>
        <begin position="296"/>
        <end position="324"/>
    </location>
</feature>
<feature type="region of interest" description="Disordered" evidence="3">
    <location>
        <begin position="189"/>
        <end position="277"/>
    </location>
</feature>
<dbReference type="PROSITE" id="PS50048">
    <property type="entry name" value="ZN2_CY6_FUNGAL_2"/>
    <property type="match status" value="1"/>
</dbReference>
<dbReference type="SMART" id="SM00066">
    <property type="entry name" value="GAL4"/>
    <property type="match status" value="1"/>
</dbReference>
<sequence>MPRKKQPGAPPPKRRSRNGCNPCKSRKVKCDERRPACLNCERQNSECNYDRILKWGNEVGPYNSTIPRGKRQPEGTGSTTTSTDFSAQHIVFGQSLEEESIHGNDFPQNCSPIGSLANLADPQIPSSRRPDSFNGPSSPVTLLPSIPLKGSYMALDPALTSQPIASVSPSTVQDVRMYLSGPEPIVSQVSESAQDDPPSPKYTGTRSPSIGASSSRSTTLPNLDNQVSSPPFFVSSRDDLPDVTSYEISPKRMRVHHGHDGGLMGDQSMRPPKSGSLHGDYSPAYMYTAGYVTSPLTPASETGDDIYRPYSTRSSPHLSQDSPNLRRLSVNSLLSGPPGMPAPRSNPELQDLSVQYQDTSLDSTVWGIDRGFRDLDIRKNDDTNAISGLSPMANRDHSRYTPGENGVTDPAEFGPGMEKSSSAFASGNYYDKPVSIRIPNSFGQLPEKLRENPMNILYFHHFINHTAGWLVPHNCSSNPFRSVLPQMALQDYNLLNLLLAYSALHRARLLGQPEPELRIALWVQDIFPNLRKALSDPNQIITNANLATAIMLASLEIISPKSFGVEVPWQNHLDTARQMIAARGGPQNVHTASRGDRVLAFLWSWFAYLDVLGSLSGVKANSSTLSWILDSEIDDENDYQIDCTLGFTSKCVRLLANVAELSRICDSERIDSNHEIIPGWEPSENMVNRAEKLEHELIKSSRHLFKPCRHMQSWGEAAFQKYSVEMSATNEAFHWAGLVHLHRRILGKSTKHSDVQTAVGEIFGVLNKLRRGSSAEACLLFPMFTAGCNTEDARGRNDILDRVKGMEMVGLTQVLKARSLMERVWKTGKPWETLVDGEFFG</sequence>
<dbReference type="GO" id="GO:0045944">
    <property type="term" value="P:positive regulation of transcription by RNA polymerase II"/>
    <property type="evidence" value="ECO:0007669"/>
    <property type="project" value="TreeGrafter"/>
</dbReference>
<dbReference type="GO" id="GO:0005634">
    <property type="term" value="C:nucleus"/>
    <property type="evidence" value="ECO:0007669"/>
    <property type="project" value="UniProtKB-SubCell"/>
</dbReference>
<dbReference type="PROSITE" id="PS00463">
    <property type="entry name" value="ZN2_CY6_FUNGAL_1"/>
    <property type="match status" value="1"/>
</dbReference>
<accession>A0AAD9WGD7</accession>
<evidence type="ECO:0000256" key="2">
    <source>
        <dbReference type="ARBA" id="ARBA00023242"/>
    </source>
</evidence>
<evidence type="ECO:0000313" key="5">
    <source>
        <dbReference type="EMBL" id="KAK2628276.1"/>
    </source>
</evidence>
<dbReference type="Gene3D" id="4.10.240.10">
    <property type="entry name" value="Zn(2)-C6 fungal-type DNA-binding domain"/>
    <property type="match status" value="1"/>
</dbReference>
<dbReference type="GO" id="GO:0000976">
    <property type="term" value="F:transcription cis-regulatory region binding"/>
    <property type="evidence" value="ECO:0007669"/>
    <property type="project" value="TreeGrafter"/>
</dbReference>
<feature type="domain" description="Zn(2)-C6 fungal-type" evidence="4">
    <location>
        <begin position="19"/>
        <end position="49"/>
    </location>
</feature>
<dbReference type="SUPFAM" id="SSF57701">
    <property type="entry name" value="Zn2/Cys6 DNA-binding domain"/>
    <property type="match status" value="1"/>
</dbReference>
<evidence type="ECO:0000259" key="4">
    <source>
        <dbReference type="PROSITE" id="PS50048"/>
    </source>
</evidence>
<protein>
    <recommendedName>
        <fullName evidence="4">Zn(2)-C6 fungal-type domain-containing protein</fullName>
    </recommendedName>
</protein>
<dbReference type="InterPro" id="IPR036864">
    <property type="entry name" value="Zn2-C6_fun-type_DNA-bd_sf"/>
</dbReference>
<dbReference type="Proteomes" id="UP001285354">
    <property type="component" value="Unassembled WGS sequence"/>
</dbReference>
<feature type="compositionally biased region" description="Polar residues" evidence="3">
    <location>
        <begin position="311"/>
        <end position="321"/>
    </location>
</feature>
<evidence type="ECO:0000256" key="1">
    <source>
        <dbReference type="ARBA" id="ARBA00004123"/>
    </source>
</evidence>